<dbReference type="Proteomes" id="UP001595755">
    <property type="component" value="Unassembled WGS sequence"/>
</dbReference>
<dbReference type="EMBL" id="JBHSED010000040">
    <property type="protein sequence ID" value="MFC4305867.1"/>
    <property type="molecule type" value="Genomic_DNA"/>
</dbReference>
<name>A0ABV8SFY6_9BACL</name>
<proteinExistence type="predicted"/>
<dbReference type="RefSeq" id="WP_204601432.1">
    <property type="nucleotide sequence ID" value="NZ_JBHSED010000040.1"/>
</dbReference>
<dbReference type="Gene3D" id="1.10.1200.10">
    <property type="entry name" value="ACP-like"/>
    <property type="match status" value="1"/>
</dbReference>
<keyword evidence="2" id="KW-1185">Reference proteome</keyword>
<evidence type="ECO:0000313" key="1">
    <source>
        <dbReference type="EMBL" id="MFC4305867.1"/>
    </source>
</evidence>
<evidence type="ECO:0008006" key="3">
    <source>
        <dbReference type="Google" id="ProtNLM"/>
    </source>
</evidence>
<organism evidence="1 2">
    <name type="scientific">Cohnella boryungensis</name>
    <dbReference type="NCBI Taxonomy" id="768479"/>
    <lineage>
        <taxon>Bacteria</taxon>
        <taxon>Bacillati</taxon>
        <taxon>Bacillota</taxon>
        <taxon>Bacilli</taxon>
        <taxon>Bacillales</taxon>
        <taxon>Paenibacillaceae</taxon>
        <taxon>Cohnella</taxon>
    </lineage>
</organism>
<protein>
    <recommendedName>
        <fullName evidence="3">Carrier domain-containing protein</fullName>
    </recommendedName>
</protein>
<evidence type="ECO:0000313" key="2">
    <source>
        <dbReference type="Proteomes" id="UP001595755"/>
    </source>
</evidence>
<gene>
    <name evidence="1" type="ORF">ACFO1S_20765</name>
</gene>
<reference evidence="2" key="1">
    <citation type="journal article" date="2019" name="Int. J. Syst. Evol. Microbiol.">
        <title>The Global Catalogue of Microorganisms (GCM) 10K type strain sequencing project: providing services to taxonomists for standard genome sequencing and annotation.</title>
        <authorList>
            <consortium name="The Broad Institute Genomics Platform"/>
            <consortium name="The Broad Institute Genome Sequencing Center for Infectious Disease"/>
            <person name="Wu L."/>
            <person name="Ma J."/>
        </authorList>
    </citation>
    <scope>NUCLEOTIDE SEQUENCE [LARGE SCALE GENOMIC DNA]</scope>
    <source>
        <strain evidence="2">CGMCC 4.1641</strain>
    </source>
</reference>
<accession>A0ABV8SFY6</accession>
<dbReference type="InterPro" id="IPR036736">
    <property type="entry name" value="ACP-like_sf"/>
</dbReference>
<comment type="caution">
    <text evidence="1">The sequence shown here is derived from an EMBL/GenBank/DDBJ whole genome shotgun (WGS) entry which is preliminary data.</text>
</comment>
<sequence length="86" mass="9816">MTAMPRVTKEDLKQLLLERDLFSSIAGELDEDTEIVLDSLALLWFLEGLEKRLIPGVQWADEDYAKFRSINEIYRLIEEKAGGSGD</sequence>